<gene>
    <name evidence="1" type="ORF">AB1Y20_010327</name>
</gene>
<dbReference type="AlphaFoldDB" id="A0AB34K806"/>
<evidence type="ECO:0000313" key="1">
    <source>
        <dbReference type="EMBL" id="KAL1529006.1"/>
    </source>
</evidence>
<dbReference type="Proteomes" id="UP001515480">
    <property type="component" value="Unassembled WGS sequence"/>
</dbReference>
<name>A0AB34K806_PRYPA</name>
<organism evidence="1 2">
    <name type="scientific">Prymnesium parvum</name>
    <name type="common">Toxic golden alga</name>
    <dbReference type="NCBI Taxonomy" id="97485"/>
    <lineage>
        <taxon>Eukaryota</taxon>
        <taxon>Haptista</taxon>
        <taxon>Haptophyta</taxon>
        <taxon>Prymnesiophyceae</taxon>
        <taxon>Prymnesiales</taxon>
        <taxon>Prymnesiaceae</taxon>
        <taxon>Prymnesium</taxon>
    </lineage>
</organism>
<accession>A0AB34K806</accession>
<evidence type="ECO:0000313" key="2">
    <source>
        <dbReference type="Proteomes" id="UP001515480"/>
    </source>
</evidence>
<sequence length="209" mass="22509">MRARPARHGALLAERRGDSVCLRTRVGISDADECASFAACANASTPHAAAHYRLRFYDRIVDGYGTPRAVRAVEPTTVFLQVRDVSVQTEDGEPLAEWIASDAATAIFGPDATSFRTDERGAAQPPSAPRAHWVERVGALARRGARAPALHATLRYDVARGEEVDLDLYVGARGPRRVASAATLARADARVCIEFHRTDQLASDATGCV</sequence>
<proteinExistence type="predicted"/>
<dbReference type="EMBL" id="JBGBPQ010000002">
    <property type="protein sequence ID" value="KAL1529006.1"/>
    <property type="molecule type" value="Genomic_DNA"/>
</dbReference>
<reference evidence="1 2" key="1">
    <citation type="journal article" date="2024" name="Science">
        <title>Giant polyketide synthase enzymes in the biosynthesis of giant marine polyether toxins.</title>
        <authorList>
            <person name="Fallon T.R."/>
            <person name="Shende V.V."/>
            <person name="Wierzbicki I.H."/>
            <person name="Pendleton A.L."/>
            <person name="Watervoot N.F."/>
            <person name="Auber R.P."/>
            <person name="Gonzalez D.J."/>
            <person name="Wisecaver J.H."/>
            <person name="Moore B.S."/>
        </authorList>
    </citation>
    <scope>NUCLEOTIDE SEQUENCE [LARGE SCALE GENOMIC DNA]</scope>
    <source>
        <strain evidence="1 2">12B1</strain>
    </source>
</reference>
<keyword evidence="2" id="KW-1185">Reference proteome</keyword>
<protein>
    <submittedName>
        <fullName evidence="1">Uncharacterized protein</fullName>
    </submittedName>
</protein>
<comment type="caution">
    <text evidence="1">The sequence shown here is derived from an EMBL/GenBank/DDBJ whole genome shotgun (WGS) entry which is preliminary data.</text>
</comment>